<dbReference type="GO" id="GO:0030170">
    <property type="term" value="F:pyridoxal phosphate binding"/>
    <property type="evidence" value="ECO:0007669"/>
    <property type="project" value="InterPro"/>
</dbReference>
<name>A0A267MNT5_9FIRM</name>
<evidence type="ECO:0000256" key="3">
    <source>
        <dbReference type="ARBA" id="ARBA00022898"/>
    </source>
</evidence>
<dbReference type="NCBIfam" id="TIGR04350">
    <property type="entry name" value="C_S_lyase_PatB"/>
    <property type="match status" value="1"/>
</dbReference>
<dbReference type="CDD" id="cd00609">
    <property type="entry name" value="AAT_like"/>
    <property type="match status" value="1"/>
</dbReference>
<evidence type="ECO:0000256" key="5">
    <source>
        <dbReference type="ARBA" id="ARBA00037974"/>
    </source>
</evidence>
<reference evidence="7 8" key="1">
    <citation type="submission" date="2017-06" db="EMBL/GenBank/DDBJ databases">
        <title>Draft genome sequence of anaerobic fermentative bacterium Anaeromicrobium sediminis DY2726D isolated from West Pacific Ocean sediments.</title>
        <authorList>
            <person name="Zeng X."/>
        </authorList>
    </citation>
    <scope>NUCLEOTIDE SEQUENCE [LARGE SCALE GENOMIC DNA]</scope>
    <source>
        <strain evidence="7 8">DY2726D</strain>
    </source>
</reference>
<dbReference type="InterPro" id="IPR004839">
    <property type="entry name" value="Aminotransferase_I/II_large"/>
</dbReference>
<keyword evidence="4 7" id="KW-0456">Lyase</keyword>
<dbReference type="PANTHER" id="PTHR43525">
    <property type="entry name" value="PROTEIN MALY"/>
    <property type="match status" value="1"/>
</dbReference>
<dbReference type="EMBL" id="NIBG01000002">
    <property type="protein sequence ID" value="PAB60578.1"/>
    <property type="molecule type" value="Genomic_DNA"/>
</dbReference>
<dbReference type="SUPFAM" id="SSF53383">
    <property type="entry name" value="PLP-dependent transferases"/>
    <property type="match status" value="1"/>
</dbReference>
<proteinExistence type="inferred from homology"/>
<dbReference type="PANTHER" id="PTHR43525:SF1">
    <property type="entry name" value="PROTEIN MALY"/>
    <property type="match status" value="1"/>
</dbReference>
<evidence type="ECO:0000256" key="4">
    <source>
        <dbReference type="ARBA" id="ARBA00023239"/>
    </source>
</evidence>
<dbReference type="InterPro" id="IPR015424">
    <property type="entry name" value="PyrdxlP-dep_Trfase"/>
</dbReference>
<dbReference type="InterPro" id="IPR051798">
    <property type="entry name" value="Class-II_PLP-Dep_Aminotrans"/>
</dbReference>
<dbReference type="RefSeq" id="WP_095130960.1">
    <property type="nucleotide sequence ID" value="NZ_NIBG01000002.1"/>
</dbReference>
<dbReference type="Gene3D" id="3.90.1150.10">
    <property type="entry name" value="Aspartate Aminotransferase, domain 1"/>
    <property type="match status" value="1"/>
</dbReference>
<comment type="cofactor">
    <cofactor evidence="1">
        <name>pyridoxal 5'-phosphate</name>
        <dbReference type="ChEBI" id="CHEBI:597326"/>
    </cofactor>
</comment>
<dbReference type="GO" id="GO:0047804">
    <property type="term" value="F:cysteine-S-conjugate beta-lyase activity"/>
    <property type="evidence" value="ECO:0007669"/>
    <property type="project" value="UniProtKB-EC"/>
</dbReference>
<evidence type="ECO:0000256" key="2">
    <source>
        <dbReference type="ARBA" id="ARBA00012224"/>
    </source>
</evidence>
<feature type="domain" description="Aminotransferase class I/classII large" evidence="6">
    <location>
        <begin position="44"/>
        <end position="382"/>
    </location>
</feature>
<dbReference type="EC" id="4.4.1.13" evidence="2"/>
<comment type="caution">
    <text evidence="7">The sequence shown here is derived from an EMBL/GenBank/DDBJ whole genome shotgun (WGS) entry which is preliminary data.</text>
</comment>
<accession>A0A267MNT5</accession>
<sequence>MKYDFHEIIDRSENNSLKYDELDSMFGRKDLYSLWVADMDFKVAPAIQKALEDKVKEGIYGYTSRPDSYYGSMVNWYNRRYNWNIDKDLVLHSPSVVSSLSLMVQEFTKPGDKIIIQPPVYYPFSNVVKNHGRKLVLNPLKEVDGKYYMDYEDLEEKIDENTKLLILCNPHNPVGRVWTKEELEKLGNICIKKGVKIVSDEIHGDLTLWGRRYTPLGSISEEFRKNTITCLSTSKTFNLAGVQASFIVVPDKEDFEKLDRVMGLYDVSRNNCFSLVAVEAALTHGEEWLEELLVYLGENIEFLIDYCKNHMPKIVPNKPEGTYLVWLDCSNLNMTTKELDDFMINKAKVALDSGFWFGREGKKYMRINVACSRELIKMALDSMKRAYDQL</sequence>
<protein>
    <recommendedName>
        <fullName evidence="2">cysteine-S-conjugate beta-lyase</fullName>
        <ecNumber evidence="2">4.4.1.13</ecNumber>
    </recommendedName>
</protein>
<dbReference type="InterPro" id="IPR015421">
    <property type="entry name" value="PyrdxlP-dep_Trfase_major"/>
</dbReference>
<dbReference type="Pfam" id="PF00155">
    <property type="entry name" value="Aminotran_1_2"/>
    <property type="match status" value="1"/>
</dbReference>
<organism evidence="7 8">
    <name type="scientific">Anaeromicrobium sediminis</name>
    <dbReference type="NCBI Taxonomy" id="1478221"/>
    <lineage>
        <taxon>Bacteria</taxon>
        <taxon>Bacillati</taxon>
        <taxon>Bacillota</taxon>
        <taxon>Clostridia</taxon>
        <taxon>Peptostreptococcales</taxon>
        <taxon>Thermotaleaceae</taxon>
        <taxon>Anaeromicrobium</taxon>
    </lineage>
</organism>
<evidence type="ECO:0000256" key="1">
    <source>
        <dbReference type="ARBA" id="ARBA00001933"/>
    </source>
</evidence>
<dbReference type="InterPro" id="IPR015422">
    <property type="entry name" value="PyrdxlP-dep_Trfase_small"/>
</dbReference>
<evidence type="ECO:0000259" key="6">
    <source>
        <dbReference type="Pfam" id="PF00155"/>
    </source>
</evidence>
<dbReference type="Proteomes" id="UP000216024">
    <property type="component" value="Unassembled WGS sequence"/>
</dbReference>
<keyword evidence="8" id="KW-1185">Reference proteome</keyword>
<evidence type="ECO:0000313" key="8">
    <source>
        <dbReference type="Proteomes" id="UP000216024"/>
    </source>
</evidence>
<dbReference type="OrthoDB" id="9802872at2"/>
<dbReference type="AlphaFoldDB" id="A0A267MNT5"/>
<dbReference type="Gene3D" id="3.40.640.10">
    <property type="entry name" value="Type I PLP-dependent aspartate aminotransferase-like (Major domain)"/>
    <property type="match status" value="1"/>
</dbReference>
<dbReference type="InterPro" id="IPR027619">
    <property type="entry name" value="C-S_lyase_PatB-like"/>
</dbReference>
<evidence type="ECO:0000313" key="7">
    <source>
        <dbReference type="EMBL" id="PAB60578.1"/>
    </source>
</evidence>
<keyword evidence="3" id="KW-0663">Pyridoxal phosphate</keyword>
<gene>
    <name evidence="7" type="ORF">CCE28_03270</name>
</gene>
<comment type="similarity">
    <text evidence="5">Belongs to the class-II pyridoxal-phosphate-dependent aminotransferase family. MalY/PatB cystathionine beta-lyase subfamily.</text>
</comment>